<dbReference type="SMART" id="SM01321">
    <property type="entry name" value="Y1_Tnp"/>
    <property type="match status" value="1"/>
</dbReference>
<accession>A0ABT5AL08</accession>
<sequence>MTYNPDIHKRQSIRLKGYDYSQSGLYFITICCYQRECLFGNIINSQIILNNFGQFIKEEWLKSAEIRKEIEFDDFVIMPNHFHGIVIINQEINSDFMKNDVDFQDNNVGANCRSPLGQIQLSRPKISMKPKSISSLIAGFKSATTKKINIIRNTPQNPVWQRNYYDHIIRNDESLARIREYVQNNPLSWENDQLHPNNPSKW</sequence>
<dbReference type="InterPro" id="IPR002686">
    <property type="entry name" value="Transposase_17"/>
</dbReference>
<dbReference type="RefSeq" id="WP_271797597.1">
    <property type="nucleotide sequence ID" value="NZ_JAQMUC010000100.1"/>
</dbReference>
<dbReference type="EMBL" id="JAQMUC010000100">
    <property type="protein sequence ID" value="MDB9537993.1"/>
    <property type="molecule type" value="Genomic_DNA"/>
</dbReference>
<dbReference type="Gene3D" id="3.30.70.1290">
    <property type="entry name" value="Transposase IS200-like"/>
    <property type="match status" value="1"/>
</dbReference>
<proteinExistence type="predicted"/>
<dbReference type="PANTHER" id="PTHR36966:SF1">
    <property type="entry name" value="REP-ASSOCIATED TYROSINE TRANSPOSASE"/>
    <property type="match status" value="1"/>
</dbReference>
<name>A0ABT5AL08_9CYAN</name>
<protein>
    <submittedName>
        <fullName evidence="2">Transposase</fullName>
    </submittedName>
</protein>
<feature type="domain" description="Transposase IS200-like" evidence="1">
    <location>
        <begin position="21"/>
        <end position="185"/>
    </location>
</feature>
<evidence type="ECO:0000259" key="1">
    <source>
        <dbReference type="SMART" id="SM01321"/>
    </source>
</evidence>
<comment type="caution">
    <text evidence="2">The sequence shown here is derived from an EMBL/GenBank/DDBJ whole genome shotgun (WGS) entry which is preliminary data.</text>
</comment>
<dbReference type="PANTHER" id="PTHR36966">
    <property type="entry name" value="REP-ASSOCIATED TYROSINE TRANSPOSASE"/>
    <property type="match status" value="1"/>
</dbReference>
<dbReference type="SUPFAM" id="SSF143422">
    <property type="entry name" value="Transposase IS200-like"/>
    <property type="match status" value="1"/>
</dbReference>
<dbReference type="InterPro" id="IPR052715">
    <property type="entry name" value="RAYT_transposase"/>
</dbReference>
<dbReference type="InterPro" id="IPR036515">
    <property type="entry name" value="Transposase_17_sf"/>
</dbReference>
<keyword evidence="3" id="KW-1185">Reference proteome</keyword>
<evidence type="ECO:0000313" key="2">
    <source>
        <dbReference type="EMBL" id="MDB9537993.1"/>
    </source>
</evidence>
<reference evidence="2 3" key="1">
    <citation type="submission" date="2023-01" db="EMBL/GenBank/DDBJ databases">
        <title>Genomes from the Australian National Cyanobacteria Reference Collection.</title>
        <authorList>
            <person name="Willis A."/>
            <person name="Lee E.M.F."/>
        </authorList>
    </citation>
    <scope>NUCLEOTIDE SEQUENCE [LARGE SCALE GENOMIC DNA]</scope>
    <source>
        <strain evidence="2 3">CS-1226</strain>
    </source>
</reference>
<gene>
    <name evidence="2" type="ORF">PN451_19505</name>
</gene>
<dbReference type="Proteomes" id="UP001211249">
    <property type="component" value="Unassembled WGS sequence"/>
</dbReference>
<evidence type="ECO:0000313" key="3">
    <source>
        <dbReference type="Proteomes" id="UP001211249"/>
    </source>
</evidence>
<organism evidence="2 3">
    <name type="scientific">Dolichospermum planctonicum CS-1226</name>
    <dbReference type="NCBI Taxonomy" id="3021751"/>
    <lineage>
        <taxon>Bacteria</taxon>
        <taxon>Bacillati</taxon>
        <taxon>Cyanobacteriota</taxon>
        <taxon>Cyanophyceae</taxon>
        <taxon>Nostocales</taxon>
        <taxon>Aphanizomenonaceae</taxon>
        <taxon>Dolichospermum</taxon>
        <taxon>Dolichospermum planctonicum</taxon>
    </lineage>
</organism>